<dbReference type="EMBL" id="JACHFW010000010">
    <property type="protein sequence ID" value="MBB5265369.1"/>
    <property type="molecule type" value="Genomic_DNA"/>
</dbReference>
<dbReference type="Pfam" id="PF00135">
    <property type="entry name" value="COesterase"/>
    <property type="match status" value="2"/>
</dbReference>
<protein>
    <recommendedName>
        <fullName evidence="3">Carboxylic ester hydrolase</fullName>
        <ecNumber evidence="3">3.1.1.-</ecNumber>
    </recommendedName>
</protein>
<dbReference type="RefSeq" id="WP_183775248.1">
    <property type="nucleotide sequence ID" value="NZ_JACHFW010000010.1"/>
</dbReference>
<evidence type="ECO:0000313" key="6">
    <source>
        <dbReference type="EMBL" id="MBB5265369.1"/>
    </source>
</evidence>
<dbReference type="SUPFAM" id="SSF53474">
    <property type="entry name" value="alpha/beta-Hydrolases"/>
    <property type="match status" value="1"/>
</dbReference>
<evidence type="ECO:0000256" key="2">
    <source>
        <dbReference type="ARBA" id="ARBA00022801"/>
    </source>
</evidence>
<dbReference type="AlphaFoldDB" id="A0A7W8HBL8"/>
<comment type="similarity">
    <text evidence="1 3">Belongs to the type-B carboxylesterase/lipase family.</text>
</comment>
<keyword evidence="2 3" id="KW-0378">Hydrolase</keyword>
<evidence type="ECO:0000259" key="5">
    <source>
        <dbReference type="Pfam" id="PF00135"/>
    </source>
</evidence>
<dbReference type="InterPro" id="IPR050309">
    <property type="entry name" value="Type-B_Carboxylest/Lipase"/>
</dbReference>
<dbReference type="InterPro" id="IPR029058">
    <property type="entry name" value="AB_hydrolase_fold"/>
</dbReference>
<evidence type="ECO:0000256" key="3">
    <source>
        <dbReference type="RuleBase" id="RU361235"/>
    </source>
</evidence>
<dbReference type="Proteomes" id="UP000543642">
    <property type="component" value="Unassembled WGS sequence"/>
</dbReference>
<organism evidence="6 7">
    <name type="scientific">Catenibacillus scindens</name>
    <dbReference type="NCBI Taxonomy" id="673271"/>
    <lineage>
        <taxon>Bacteria</taxon>
        <taxon>Bacillati</taxon>
        <taxon>Bacillota</taxon>
        <taxon>Clostridia</taxon>
        <taxon>Lachnospirales</taxon>
        <taxon>Lachnospiraceae</taxon>
        <taxon>Catenibacillus</taxon>
    </lineage>
</organism>
<accession>A0A7W8HBL8</accession>
<dbReference type="EC" id="3.1.1.-" evidence="3"/>
<dbReference type="PANTHER" id="PTHR11559">
    <property type="entry name" value="CARBOXYLESTERASE"/>
    <property type="match status" value="1"/>
</dbReference>
<gene>
    <name evidence="6" type="ORF">HNP82_002512</name>
</gene>
<reference evidence="6 7" key="1">
    <citation type="submission" date="2020-08" db="EMBL/GenBank/DDBJ databases">
        <title>Genomic Encyclopedia of Type Strains, Phase IV (KMG-IV): sequencing the most valuable type-strain genomes for metagenomic binning, comparative biology and taxonomic classification.</title>
        <authorList>
            <person name="Goeker M."/>
        </authorList>
    </citation>
    <scope>NUCLEOTIDE SEQUENCE [LARGE SCALE GENOMIC DNA]</scope>
    <source>
        <strain evidence="6 7">DSM 106146</strain>
    </source>
</reference>
<feature type="domain" description="Carboxylesterase type B" evidence="5">
    <location>
        <begin position="337"/>
        <end position="439"/>
    </location>
</feature>
<evidence type="ECO:0000256" key="4">
    <source>
        <dbReference type="SAM" id="MobiDB-lite"/>
    </source>
</evidence>
<sequence>MESEIIKTNHGLVQGTVEGDCVVFKGIPYAQAPVGNLRWRAPRPLHPWQGILKADHYGNQSAQKDWSSEPPGLFTREFHSDPESSNPSSEDSLYLNIRIPQKRRSAPLPVAFYVHGGAFMGGCGHEATFRTDAYAKKGVILVTFNYRLGIFGFLAHPWLAKEDPDACGNYGLLDQIAALTWVYENISAFGGDPRQITIMGQSAGCMSVRALLSILRSGEKFSRAIMQSGAGYPTLLGSDISLEEGFLRGQYAVEFSGVQSLEGLRSLTTKQICEIQEKVYAKVAKLGGGLAFSPVTNKTLLPLPIDEMTEKGMLADVPVMIGTTKNDMTVLPEEAAAKDSRFQAACRRWAQIMEENGHQPSYVYYFTHDLPGDDAGAFHSSELWYMFGSLNKCWRPMTDDDYALSEKMVSYWTNFIKTGNPNGSGLPTWLPCTSQNPFQMMLDI</sequence>
<evidence type="ECO:0000256" key="1">
    <source>
        <dbReference type="ARBA" id="ARBA00005964"/>
    </source>
</evidence>
<keyword evidence="7" id="KW-1185">Reference proteome</keyword>
<dbReference type="InterPro" id="IPR019826">
    <property type="entry name" value="Carboxylesterase_B_AS"/>
</dbReference>
<proteinExistence type="inferred from homology"/>
<dbReference type="GO" id="GO:0016787">
    <property type="term" value="F:hydrolase activity"/>
    <property type="evidence" value="ECO:0007669"/>
    <property type="project" value="UniProtKB-KW"/>
</dbReference>
<dbReference type="Gene3D" id="3.40.50.1820">
    <property type="entry name" value="alpha/beta hydrolase"/>
    <property type="match status" value="2"/>
</dbReference>
<comment type="caution">
    <text evidence="6">The sequence shown here is derived from an EMBL/GenBank/DDBJ whole genome shotgun (WGS) entry which is preliminary data.</text>
</comment>
<feature type="domain" description="Carboxylesterase type B" evidence="5">
    <location>
        <begin position="3"/>
        <end position="331"/>
    </location>
</feature>
<dbReference type="InterPro" id="IPR002018">
    <property type="entry name" value="CarbesteraseB"/>
</dbReference>
<evidence type="ECO:0000313" key="7">
    <source>
        <dbReference type="Proteomes" id="UP000543642"/>
    </source>
</evidence>
<feature type="region of interest" description="Disordered" evidence="4">
    <location>
        <begin position="60"/>
        <end position="91"/>
    </location>
</feature>
<dbReference type="PROSITE" id="PS00122">
    <property type="entry name" value="CARBOXYLESTERASE_B_1"/>
    <property type="match status" value="1"/>
</dbReference>
<name>A0A7W8HBL8_9FIRM</name>